<keyword evidence="2 10" id="KW-0813">Transport</keyword>
<dbReference type="InterPro" id="IPR037066">
    <property type="entry name" value="Plug_dom_sf"/>
</dbReference>
<dbReference type="NCBIfam" id="TIGR04057">
    <property type="entry name" value="SusC_RagA_signa"/>
    <property type="match status" value="1"/>
</dbReference>
<keyword evidence="9 10" id="KW-0998">Cell outer membrane</keyword>
<evidence type="ECO:0000256" key="8">
    <source>
        <dbReference type="ARBA" id="ARBA00023136"/>
    </source>
</evidence>
<dbReference type="RefSeq" id="WP_186960873.1">
    <property type="nucleotide sequence ID" value="NZ_JACOOI010000026.1"/>
</dbReference>
<reference evidence="13 14" key="1">
    <citation type="submission" date="2020-08" db="EMBL/GenBank/DDBJ databases">
        <title>Genome public.</title>
        <authorList>
            <person name="Liu C."/>
            <person name="Sun Q."/>
        </authorList>
    </citation>
    <scope>NUCLEOTIDE SEQUENCE [LARGE SCALE GENOMIC DNA]</scope>
    <source>
        <strain evidence="13 14">BX2</strain>
    </source>
</reference>
<dbReference type="SUPFAM" id="SSF56935">
    <property type="entry name" value="Porins"/>
    <property type="match status" value="1"/>
</dbReference>
<protein>
    <submittedName>
        <fullName evidence="13">TonB-dependent receptor</fullName>
    </submittedName>
</protein>
<evidence type="ECO:0000256" key="7">
    <source>
        <dbReference type="ARBA" id="ARBA00023077"/>
    </source>
</evidence>
<evidence type="ECO:0000256" key="9">
    <source>
        <dbReference type="ARBA" id="ARBA00023237"/>
    </source>
</evidence>
<evidence type="ECO:0000256" key="6">
    <source>
        <dbReference type="ARBA" id="ARBA00023004"/>
    </source>
</evidence>
<keyword evidence="4" id="KW-0410">Iron transport</keyword>
<dbReference type="Gene3D" id="2.170.130.10">
    <property type="entry name" value="TonB-dependent receptor, plug domain"/>
    <property type="match status" value="1"/>
</dbReference>
<evidence type="ECO:0000256" key="10">
    <source>
        <dbReference type="PROSITE-ProRule" id="PRU01360"/>
    </source>
</evidence>
<accession>A0ABR7E5S5</accession>
<dbReference type="NCBIfam" id="TIGR04056">
    <property type="entry name" value="OMP_RagA_SusC"/>
    <property type="match status" value="1"/>
</dbReference>
<dbReference type="Pfam" id="PF07715">
    <property type="entry name" value="Plug"/>
    <property type="match status" value="1"/>
</dbReference>
<keyword evidence="7 11" id="KW-0798">TonB box</keyword>
<evidence type="ECO:0000256" key="11">
    <source>
        <dbReference type="RuleBase" id="RU003357"/>
    </source>
</evidence>
<evidence type="ECO:0000256" key="3">
    <source>
        <dbReference type="ARBA" id="ARBA00022452"/>
    </source>
</evidence>
<dbReference type="InterPro" id="IPR000531">
    <property type="entry name" value="Beta-barrel_TonB"/>
</dbReference>
<evidence type="ECO:0000256" key="5">
    <source>
        <dbReference type="ARBA" id="ARBA00022692"/>
    </source>
</evidence>
<dbReference type="Gene3D" id="2.60.40.1120">
    <property type="entry name" value="Carboxypeptidase-like, regulatory domain"/>
    <property type="match status" value="1"/>
</dbReference>
<dbReference type="InterPro" id="IPR039426">
    <property type="entry name" value="TonB-dep_rcpt-like"/>
</dbReference>
<dbReference type="InterPro" id="IPR036942">
    <property type="entry name" value="Beta-barrel_TonB_sf"/>
</dbReference>
<dbReference type="Proteomes" id="UP000644010">
    <property type="component" value="Unassembled WGS sequence"/>
</dbReference>
<dbReference type="Pfam" id="PF00593">
    <property type="entry name" value="TonB_dep_Rec_b-barrel"/>
    <property type="match status" value="1"/>
</dbReference>
<dbReference type="PROSITE" id="PS52016">
    <property type="entry name" value="TONB_DEPENDENT_REC_3"/>
    <property type="match status" value="1"/>
</dbReference>
<keyword evidence="13" id="KW-0675">Receptor</keyword>
<sequence length="1141" mass="127487">MRIGIFLLFIMIFQIKAEQAYSQSTALSFKLSNKTVEQVLEQIEKETEFSFLFTDNTLDVSKTVNIQVKKQNIHHVLNQLFEDTDIQYKIVDRQIILSKKEVNIAPQQGNKVQGVIKDESDLPIIGANISIKGTTTGAISDIDGKFSIDAPKKSTLVISYIGYITKEIEVGDSNKIDIVLKEDAQSLDEVVVVGFGTQKKVNLTGAVATASSETFEDRPVQNVAMMLQGVMPGLNITKTDGTMDQAPSINVRGMTTIGEGSKGDPLILIDGMEGDINMLNPQDIESISVLKDAAASSIYGSRAPFGVILVTTKTGKSGRFVVNYNDSFRWNTPIKRPKMVDSYRFATYFNDAAINAKGTGKFTPERMQRIKDYMDGKITTNNIPDPNNPANWGDGYDYANDNVDWWDVIYSNWSFSQEHTASLTGGSEKLQAYASLNYLNSTGLMKLSEDTYKRYATNIKLAAQLSERVHVKYGVRFTRSDYDRPARMGYIGAMGYQTWPVLPVYDDNGHFFSSPSPALGIKEGGRDKTQMDHMSQQLQVTVTPIKNWTITGELNYWSSKYRNHWDTQKTYNHNVAGDVIPNSDNTEVREYATSGDYLNPNVYSTYSHKLDSGHDFKLMLGFQSEQSWSNGFSAMRNGIMVPGMDVIDITNGTDGSGKTAPPSVSGSKDKWAVAGFFGRINYNYKDRYLLEANLRADGTSRFRSDKRWKMFPSVSAGWNIAQEEFWSDWTDIANTLKVRGSYGVLGNQNTSSLYPTYVTMPLGTSNGGWIVNGKKPNTANAPGIISSTQTWETISTLDFGFDLGMFNNRLTANFDWYQRDTKNMIGPAPELPAILGTAVPKTNNTDLRTKGWEINLLWKDQLSNGINYQVAFNLSDNQTTITSYPNETYDLGKYYSGQNVGEIWGYETIGIAKTQEEMDKHLATLPNGGQQPLGSQWEAGDIMYKDVNGDGVINNGSNTLNDHGDLKVIGNNTPRFRFGLNLAAAWKGADISLFFQGVMKRDFWEGSYNFFGYSGYIWRSVAFEEHMDYFRNDPDHIMGLNIDSYYPRPLDNSSKNQNTQTQYLQNGAYIRLKNISVGYTLPNSLMQKIAISKFRVFLSAENLWTGTKLNKIFDPETLGGGTSSIGYPLFKTVSLGINVNF</sequence>
<keyword evidence="4" id="KW-0406">Ion transport</keyword>
<dbReference type="SUPFAM" id="SSF49464">
    <property type="entry name" value="Carboxypeptidase regulatory domain-like"/>
    <property type="match status" value="1"/>
</dbReference>
<feature type="domain" description="Secretin/TonB short N-terminal" evidence="12">
    <location>
        <begin position="49"/>
        <end position="100"/>
    </location>
</feature>
<evidence type="ECO:0000256" key="2">
    <source>
        <dbReference type="ARBA" id="ARBA00022448"/>
    </source>
</evidence>
<gene>
    <name evidence="13" type="ORF">H8S77_19815</name>
</gene>
<dbReference type="InterPro" id="IPR011662">
    <property type="entry name" value="Secretin/TonB_short_N"/>
</dbReference>
<evidence type="ECO:0000313" key="13">
    <source>
        <dbReference type="EMBL" id="MBC5645132.1"/>
    </source>
</evidence>
<keyword evidence="5 10" id="KW-0812">Transmembrane</keyword>
<evidence type="ECO:0000256" key="4">
    <source>
        <dbReference type="ARBA" id="ARBA00022496"/>
    </source>
</evidence>
<keyword evidence="3 10" id="KW-1134">Transmembrane beta strand</keyword>
<organism evidence="13 14">
    <name type="scientific">Parabacteroides segnis</name>
    <dbReference type="NCBI Taxonomy" id="2763058"/>
    <lineage>
        <taxon>Bacteria</taxon>
        <taxon>Pseudomonadati</taxon>
        <taxon>Bacteroidota</taxon>
        <taxon>Bacteroidia</taxon>
        <taxon>Bacteroidales</taxon>
        <taxon>Tannerellaceae</taxon>
        <taxon>Parabacteroides</taxon>
    </lineage>
</organism>
<proteinExistence type="inferred from homology"/>
<dbReference type="InterPro" id="IPR008969">
    <property type="entry name" value="CarboxyPept-like_regulatory"/>
</dbReference>
<dbReference type="Gene3D" id="2.40.170.20">
    <property type="entry name" value="TonB-dependent receptor, beta-barrel domain"/>
    <property type="match status" value="1"/>
</dbReference>
<evidence type="ECO:0000313" key="14">
    <source>
        <dbReference type="Proteomes" id="UP000644010"/>
    </source>
</evidence>
<comment type="caution">
    <text evidence="13">The sequence shown here is derived from an EMBL/GenBank/DDBJ whole genome shotgun (WGS) entry which is preliminary data.</text>
</comment>
<evidence type="ECO:0000259" key="12">
    <source>
        <dbReference type="SMART" id="SM00965"/>
    </source>
</evidence>
<evidence type="ECO:0000256" key="1">
    <source>
        <dbReference type="ARBA" id="ARBA00004571"/>
    </source>
</evidence>
<dbReference type="SMART" id="SM00965">
    <property type="entry name" value="STN"/>
    <property type="match status" value="1"/>
</dbReference>
<dbReference type="InterPro" id="IPR012910">
    <property type="entry name" value="Plug_dom"/>
</dbReference>
<keyword evidence="6" id="KW-0408">Iron</keyword>
<keyword evidence="14" id="KW-1185">Reference proteome</keyword>
<name>A0ABR7E5S5_9BACT</name>
<dbReference type="Pfam" id="PF07660">
    <property type="entry name" value="STN"/>
    <property type="match status" value="1"/>
</dbReference>
<comment type="subcellular location">
    <subcellularLocation>
        <location evidence="1 10">Cell outer membrane</location>
        <topology evidence="1 10">Multi-pass membrane protein</topology>
    </subcellularLocation>
</comment>
<dbReference type="InterPro" id="IPR023997">
    <property type="entry name" value="TonB-dep_OMP_SusC/RagA_CS"/>
</dbReference>
<comment type="similarity">
    <text evidence="10 11">Belongs to the TonB-dependent receptor family.</text>
</comment>
<dbReference type="Pfam" id="PF13715">
    <property type="entry name" value="CarbopepD_reg_2"/>
    <property type="match status" value="1"/>
</dbReference>
<keyword evidence="8 10" id="KW-0472">Membrane</keyword>
<dbReference type="EMBL" id="JACOOI010000026">
    <property type="protein sequence ID" value="MBC5645132.1"/>
    <property type="molecule type" value="Genomic_DNA"/>
</dbReference>
<dbReference type="InterPro" id="IPR023996">
    <property type="entry name" value="TonB-dep_OMP_SusC/RagA"/>
</dbReference>